<evidence type="ECO:0000313" key="1">
    <source>
        <dbReference type="EMBL" id="KAK3237672.1"/>
    </source>
</evidence>
<name>A0AAE0BL61_9CHLO</name>
<dbReference type="Proteomes" id="UP001190700">
    <property type="component" value="Unassembled WGS sequence"/>
</dbReference>
<accession>A0AAE0BL61</accession>
<dbReference type="AlphaFoldDB" id="A0AAE0BL61"/>
<gene>
    <name evidence="1" type="ORF">CYMTET_52271</name>
</gene>
<organism evidence="1 2">
    <name type="scientific">Cymbomonas tetramitiformis</name>
    <dbReference type="NCBI Taxonomy" id="36881"/>
    <lineage>
        <taxon>Eukaryota</taxon>
        <taxon>Viridiplantae</taxon>
        <taxon>Chlorophyta</taxon>
        <taxon>Pyramimonadophyceae</taxon>
        <taxon>Pyramimonadales</taxon>
        <taxon>Pyramimonadaceae</taxon>
        <taxon>Cymbomonas</taxon>
    </lineage>
</organism>
<proteinExistence type="predicted"/>
<comment type="caution">
    <text evidence="1">The sequence shown here is derived from an EMBL/GenBank/DDBJ whole genome shotgun (WGS) entry which is preliminary data.</text>
</comment>
<evidence type="ECO:0000313" key="2">
    <source>
        <dbReference type="Proteomes" id="UP001190700"/>
    </source>
</evidence>
<sequence length="445" mass="48431">MQSSRWCLGWPPRNSDWRIRWCPAAAGELCFIQRARGGACRRQGTLIDAEPAVVPAVAEEALTGAYNIRRAHYRNRQWTAPAEEAYGLCGKEECFWSLISKPAPAAAHCDSVDKSSEVAKHAFDRGNTGHLLCTDCFVPFSVLFVTHALARRAQEEISFPEMHSWYGSEAGCPVPAAVYPLPRLLLQEMHSWYGSAAGCPVPAAVYPLPRLLLHEMHSWYGSAAGCTVPAAVYPLPRLLLHEMHSWYGSAAGCPVPAAVYPLPRLLLHEMHSWYGSAAGCPVPAAVYPLPRLLLHEMHSWYGSAAGCPAPAFDSASGEHAGSAQVLVRQLGLIGERLCSGARLTPSELCENCVCWVSTTKTFMSAQVKEYVGLGASEGDSLPGPGLELACKHISSRVPSPPVPMDPDVLVVRHDAESSPYIREWQYQEAPGPVVMDLWLAPPGQF</sequence>
<keyword evidence="2" id="KW-1185">Reference proteome</keyword>
<dbReference type="EMBL" id="LGRX02034488">
    <property type="protein sequence ID" value="KAK3237672.1"/>
    <property type="molecule type" value="Genomic_DNA"/>
</dbReference>
<protein>
    <submittedName>
        <fullName evidence="1">Uncharacterized protein</fullName>
    </submittedName>
</protein>
<reference evidence="1 2" key="1">
    <citation type="journal article" date="2015" name="Genome Biol. Evol.">
        <title>Comparative Genomics of a Bacterivorous Green Alga Reveals Evolutionary Causalities and Consequences of Phago-Mixotrophic Mode of Nutrition.</title>
        <authorList>
            <person name="Burns J.A."/>
            <person name="Paasch A."/>
            <person name="Narechania A."/>
            <person name="Kim E."/>
        </authorList>
    </citation>
    <scope>NUCLEOTIDE SEQUENCE [LARGE SCALE GENOMIC DNA]</scope>
    <source>
        <strain evidence="1 2">PLY_AMNH</strain>
    </source>
</reference>